<reference evidence="1 2" key="1">
    <citation type="submission" date="2019-07" db="EMBL/GenBank/DDBJ databases">
        <title>Novel species isolated from glacier.</title>
        <authorList>
            <person name="Liu Q."/>
            <person name="Xin Y.-H."/>
        </authorList>
    </citation>
    <scope>NUCLEOTIDE SEQUENCE [LARGE SCALE GENOMIC DNA]</scope>
    <source>
        <strain evidence="1 2">LB1R16</strain>
    </source>
</reference>
<dbReference type="Proteomes" id="UP000317894">
    <property type="component" value="Unassembled WGS sequence"/>
</dbReference>
<evidence type="ECO:0000313" key="2">
    <source>
        <dbReference type="Proteomes" id="UP000317894"/>
    </source>
</evidence>
<protein>
    <submittedName>
        <fullName evidence="1">Uncharacterized protein</fullName>
    </submittedName>
</protein>
<dbReference type="RefSeq" id="WP_144236623.1">
    <property type="nucleotide sequence ID" value="NZ_VJWA01000001.1"/>
</dbReference>
<gene>
    <name evidence="1" type="ORF">FMM06_07330</name>
</gene>
<name>A0A552UI71_9SPHN</name>
<proteinExistence type="predicted"/>
<keyword evidence="2" id="KW-1185">Reference proteome</keyword>
<organism evidence="1 2">
    <name type="scientific">Glacieibacterium frigidum</name>
    <dbReference type="NCBI Taxonomy" id="2593303"/>
    <lineage>
        <taxon>Bacteria</taxon>
        <taxon>Pseudomonadati</taxon>
        <taxon>Pseudomonadota</taxon>
        <taxon>Alphaproteobacteria</taxon>
        <taxon>Sphingomonadales</taxon>
        <taxon>Sphingosinicellaceae</taxon>
        <taxon>Glacieibacterium</taxon>
    </lineage>
</organism>
<dbReference type="AlphaFoldDB" id="A0A552UI71"/>
<sequence>MAIEFSAPPAAAVAALATGVARVAASNEVAKVQPDISRGAVAMQGRVGAGKPAATLSLPVQFPDIAEIAAGKLSAAAPVGAWRHLLDHDGDGDVDADDATVAETVTLQGEHRFSAISGGDFPRSLSQTVATLRADPGLSSRKLVAASMQVNQVGLRAVWLQAQDSGDDVIVPIEPAPDGLVAGRRYTRREIGPLLQAALKKREAMAGPGIDF</sequence>
<comment type="caution">
    <text evidence="1">The sequence shown here is derived from an EMBL/GenBank/DDBJ whole genome shotgun (WGS) entry which is preliminary data.</text>
</comment>
<dbReference type="EMBL" id="VJWA01000001">
    <property type="protein sequence ID" value="TRW17929.1"/>
    <property type="molecule type" value="Genomic_DNA"/>
</dbReference>
<evidence type="ECO:0000313" key="1">
    <source>
        <dbReference type="EMBL" id="TRW17929.1"/>
    </source>
</evidence>
<accession>A0A552UI71</accession>